<dbReference type="Proteomes" id="UP001201273">
    <property type="component" value="Unassembled WGS sequence"/>
</dbReference>
<dbReference type="InterPro" id="IPR001638">
    <property type="entry name" value="Solute-binding_3/MltF_N"/>
</dbReference>
<organism evidence="5 6">
    <name type="scientific">Motilimonas cestriensis</name>
    <dbReference type="NCBI Taxonomy" id="2742685"/>
    <lineage>
        <taxon>Bacteria</taxon>
        <taxon>Pseudomonadati</taxon>
        <taxon>Pseudomonadota</taxon>
        <taxon>Gammaproteobacteria</taxon>
        <taxon>Alteromonadales</taxon>
        <taxon>Alteromonadales genera incertae sedis</taxon>
        <taxon>Motilimonas</taxon>
    </lineage>
</organism>
<dbReference type="EMBL" id="JAIMJA010000008">
    <property type="protein sequence ID" value="MCE2595137.1"/>
    <property type="molecule type" value="Genomic_DNA"/>
</dbReference>
<comment type="caution">
    <text evidence="5">The sequence shown here is derived from an EMBL/GenBank/DDBJ whole genome shotgun (WGS) entry which is preliminary data.</text>
</comment>
<evidence type="ECO:0000256" key="1">
    <source>
        <dbReference type="ARBA" id="ARBA00004418"/>
    </source>
</evidence>
<feature type="domain" description="Solute-binding protein family 3/N-terminal" evidence="4">
    <location>
        <begin position="38"/>
        <end position="251"/>
    </location>
</feature>
<dbReference type="RefSeq" id="WP_233052631.1">
    <property type="nucleotide sequence ID" value="NZ_JAIMJA010000008.1"/>
</dbReference>
<accession>A0ABS8WAK9</accession>
<dbReference type="PANTHER" id="PTHR30024:SF47">
    <property type="entry name" value="TAURINE-BINDING PERIPLASMIC PROTEIN"/>
    <property type="match status" value="1"/>
</dbReference>
<evidence type="ECO:0000256" key="3">
    <source>
        <dbReference type="ARBA" id="ARBA00022729"/>
    </source>
</evidence>
<dbReference type="PANTHER" id="PTHR30024">
    <property type="entry name" value="ALIPHATIC SULFONATES-BINDING PROTEIN-RELATED"/>
    <property type="match status" value="1"/>
</dbReference>
<sequence length="334" mass="36962">MIKVATTLLGITLLAALLWWLVNGRAIGAFNLDTSEPVIRIAVSQTPLSSPFFIAKNKRLFSQQQLAVVLVPCFGGHKCMEMLLNHEVDFATASETVFMFNSFKQPDLRLISSFVESDNDVKLLTLSGGGIASLDQLEGKKVGVIKASASEFFLDSLLILNGIDSSLVERKYYKPAQLVEALLLTEVDAIAAWEPYGYELTNTVPEQVVQLPSRGVYNLSFNLIGLGEKGKQAESIPGILAALEQANLYLITHPKQSQTLVSEILGISFRQLNWSWQDYLFRLSLGNALLSNLHAQARWALDRQLIMGSEVPDFRAMFSKGKSLALIDEPLEER</sequence>
<evidence type="ECO:0000259" key="4">
    <source>
        <dbReference type="SMART" id="SM00062"/>
    </source>
</evidence>
<evidence type="ECO:0000256" key="2">
    <source>
        <dbReference type="ARBA" id="ARBA00010742"/>
    </source>
</evidence>
<protein>
    <submittedName>
        <fullName evidence="5">ABC transporter substrate-binding protein</fullName>
    </submittedName>
</protein>
<proteinExistence type="inferred from homology"/>
<keyword evidence="3" id="KW-0732">Signal</keyword>
<evidence type="ECO:0000313" key="5">
    <source>
        <dbReference type="EMBL" id="MCE2595137.1"/>
    </source>
</evidence>
<keyword evidence="6" id="KW-1185">Reference proteome</keyword>
<evidence type="ECO:0000313" key="6">
    <source>
        <dbReference type="Proteomes" id="UP001201273"/>
    </source>
</evidence>
<name>A0ABS8WAK9_9GAMM</name>
<dbReference type="InterPro" id="IPR015168">
    <property type="entry name" value="SsuA/THI5"/>
</dbReference>
<dbReference type="Pfam" id="PF09084">
    <property type="entry name" value="NMT1"/>
    <property type="match status" value="1"/>
</dbReference>
<comment type="similarity">
    <text evidence="2">Belongs to the bacterial solute-binding protein SsuA/TauA family.</text>
</comment>
<dbReference type="SMART" id="SM00062">
    <property type="entry name" value="PBPb"/>
    <property type="match status" value="1"/>
</dbReference>
<dbReference type="SUPFAM" id="SSF53850">
    <property type="entry name" value="Periplasmic binding protein-like II"/>
    <property type="match status" value="1"/>
</dbReference>
<reference evidence="5 6" key="1">
    <citation type="journal article" date="2022" name="Environ. Microbiol. Rep.">
        <title>Eco-phylogenetic analyses reveal divergent evolution of vitamin B12 metabolism in the marine bacterial family 'Psychromonadaceae'.</title>
        <authorList>
            <person name="Jin X."/>
            <person name="Yang Y."/>
            <person name="Cao H."/>
            <person name="Gao B."/>
            <person name="Zhao Z."/>
        </authorList>
    </citation>
    <scope>NUCLEOTIDE SEQUENCE [LARGE SCALE GENOMIC DNA]</scope>
    <source>
        <strain evidence="5 6">MKS20</strain>
    </source>
</reference>
<comment type="subcellular location">
    <subcellularLocation>
        <location evidence="1">Periplasm</location>
    </subcellularLocation>
</comment>
<gene>
    <name evidence="5" type="ORF">K6Y31_09930</name>
</gene>
<dbReference type="Gene3D" id="3.40.190.10">
    <property type="entry name" value="Periplasmic binding protein-like II"/>
    <property type="match status" value="2"/>
</dbReference>